<dbReference type="InterPro" id="IPR028157">
    <property type="entry name" value="PELOTA_dom"/>
</dbReference>
<accession>A0A011V331</accession>
<keyword evidence="4" id="KW-1185">Reference proteome</keyword>
<dbReference type="InterPro" id="IPR011215">
    <property type="entry name" value="StiP_N"/>
</dbReference>
<sequence length="351" mass="39620">MFGSYKNEDVTILLKDITGQVKPQSTEEREKLIQGGRHYCEMLPIEYEPSDQYMKSFYTALDMYSGITAEAVGRLGQLIYKDKGENAVLVSLARAGTSIGVLLKHYMDRKYGTNVAHYTISIIRGRGIDKNAMDYILARHKPQYIQFIDGWTGKGAITRQLEEAMKDYPQVSAGLGVLSDPAFISEKCGTHDDFLIAGSCLNSTVSGLLSRTFLRSDIIGEKDFHGAVFYKELANKDLTYKFINTVEEHFSFEDYDLTDNAADTAENTMEEVKSICRDFGISDINLVKPSIGEATRVLLRRMPWKMLVHSLDDKEHLGHLYQLAEEKGCELVEYPLKHYRACGLIKTMADN</sequence>
<dbReference type="OrthoDB" id="1663315at2"/>
<dbReference type="InterPro" id="IPR048336">
    <property type="entry name" value="StiP-like"/>
</dbReference>
<proteinExistence type="predicted"/>
<dbReference type="EMBL" id="JEOB01000002">
    <property type="protein sequence ID" value="EXM39862.1"/>
    <property type="molecule type" value="Genomic_DNA"/>
</dbReference>
<evidence type="ECO:0000313" key="3">
    <source>
        <dbReference type="EMBL" id="EXM39862.1"/>
    </source>
</evidence>
<gene>
    <name evidence="3" type="ORF">RASY3_08915</name>
</gene>
<comment type="caution">
    <text evidence="3">The sequence shown here is derived from an EMBL/GenBank/DDBJ whole genome shotgun (WGS) entry which is preliminary data.</text>
</comment>
<dbReference type="PATRIC" id="fig|1341156.4.peg.1088"/>
<dbReference type="Proteomes" id="UP000021369">
    <property type="component" value="Unassembled WGS sequence"/>
</dbReference>
<evidence type="ECO:0000259" key="1">
    <source>
        <dbReference type="Pfam" id="PF11202"/>
    </source>
</evidence>
<protein>
    <submittedName>
        <fullName evidence="3">Uncharacterized protein</fullName>
    </submittedName>
</protein>
<name>A0A011V331_RUMAL</name>
<feature type="domain" description="Cysteine protease StiP N-terminal" evidence="1">
    <location>
        <begin position="3"/>
        <end position="246"/>
    </location>
</feature>
<dbReference type="AlphaFoldDB" id="A0A011V331"/>
<dbReference type="RefSeq" id="WP_037287056.1">
    <property type="nucleotide sequence ID" value="NZ_JEOB01000002.1"/>
</dbReference>
<organism evidence="3 4">
    <name type="scientific">Ruminococcus albus SY3</name>
    <dbReference type="NCBI Taxonomy" id="1341156"/>
    <lineage>
        <taxon>Bacteria</taxon>
        <taxon>Bacillati</taxon>
        <taxon>Bacillota</taxon>
        <taxon>Clostridia</taxon>
        <taxon>Eubacteriales</taxon>
        <taxon>Oscillospiraceae</taxon>
        <taxon>Ruminococcus</taxon>
    </lineage>
</organism>
<evidence type="ECO:0000313" key="4">
    <source>
        <dbReference type="Proteomes" id="UP000021369"/>
    </source>
</evidence>
<feature type="domain" description="PELOTA RNA-binding" evidence="2">
    <location>
        <begin position="268"/>
        <end position="346"/>
    </location>
</feature>
<dbReference type="Pfam" id="PF11202">
    <property type="entry name" value="StiP"/>
    <property type="match status" value="1"/>
</dbReference>
<reference evidence="3 4" key="1">
    <citation type="submission" date="2013-06" db="EMBL/GenBank/DDBJ databases">
        <title>Rumen cellulosomics: divergent fiber-degrading strategies revealed by comparative genome-wide analysis of six Ruminococcal strains.</title>
        <authorList>
            <person name="Dassa B."/>
            <person name="Borovok I."/>
            <person name="Lamed R."/>
            <person name="Flint H."/>
            <person name="Yeoman C.J."/>
            <person name="White B."/>
            <person name="Bayer E.A."/>
        </authorList>
    </citation>
    <scope>NUCLEOTIDE SEQUENCE [LARGE SCALE GENOMIC DNA]</scope>
    <source>
        <strain evidence="3 4">SY3</strain>
    </source>
</reference>
<dbReference type="PIRSF" id="PIRSF020979">
    <property type="entry name" value="UCP020979"/>
    <property type="match status" value="1"/>
</dbReference>
<dbReference type="Pfam" id="PF15608">
    <property type="entry name" value="PELOTA_1"/>
    <property type="match status" value="1"/>
</dbReference>
<evidence type="ECO:0000259" key="2">
    <source>
        <dbReference type="Pfam" id="PF15608"/>
    </source>
</evidence>